<dbReference type="AlphaFoldDB" id="I0SXG4"/>
<dbReference type="Proteomes" id="UP000005505">
    <property type="component" value="Unassembled WGS sequence"/>
</dbReference>
<dbReference type="RefSeq" id="WP_004269658.1">
    <property type="nucleotide sequence ID" value="NZ_AICU01000064.1"/>
</dbReference>
<gene>
    <name evidence="1" type="ORF">HMPREF1048_1745</name>
</gene>
<evidence type="ECO:0000313" key="1">
    <source>
        <dbReference type="EMBL" id="EID28067.1"/>
    </source>
</evidence>
<protein>
    <submittedName>
        <fullName evidence="1">Uncharacterized protein</fullName>
    </submittedName>
</protein>
<proteinExistence type="predicted"/>
<organism evidence="1 2">
    <name type="scientific">Streptococcus mitis SK575</name>
    <dbReference type="NCBI Taxonomy" id="1095736"/>
    <lineage>
        <taxon>Bacteria</taxon>
        <taxon>Bacillati</taxon>
        <taxon>Bacillota</taxon>
        <taxon>Bacilli</taxon>
        <taxon>Lactobacillales</taxon>
        <taxon>Streptococcaceae</taxon>
        <taxon>Streptococcus</taxon>
        <taxon>Streptococcus mitis group</taxon>
    </lineage>
</organism>
<dbReference type="EMBL" id="AICU01000064">
    <property type="protein sequence ID" value="EID28067.1"/>
    <property type="molecule type" value="Genomic_DNA"/>
</dbReference>
<reference evidence="1 2" key="1">
    <citation type="submission" date="2012-02" db="EMBL/GenBank/DDBJ databases">
        <authorList>
            <person name="Harkins D.M."/>
            <person name="Madupu R."/>
            <person name="Durkin A.S."/>
            <person name="Torralba M."/>
            <person name="Methe B."/>
            <person name="Sutton G.G."/>
            <person name="Nelson K.E."/>
        </authorList>
    </citation>
    <scope>NUCLEOTIDE SEQUENCE [LARGE SCALE GENOMIC DNA]</scope>
    <source>
        <strain evidence="1 2">SK575</strain>
    </source>
</reference>
<dbReference type="OrthoDB" id="2224123at2"/>
<evidence type="ECO:0000313" key="2">
    <source>
        <dbReference type="Proteomes" id="UP000005505"/>
    </source>
</evidence>
<name>I0SXG4_STRMT</name>
<accession>I0SXG4</accession>
<comment type="caution">
    <text evidence="1">The sequence shown here is derived from an EMBL/GenBank/DDBJ whole genome shotgun (WGS) entry which is preliminary data.</text>
</comment>
<sequence length="128" mass="15129">MYKCEIREDFEIAWLENIKEVIEFHGRYVTGDMISLTLSDLRHLAEGKFLAWNVEDVYSQVLYLDEDAKEMLLSVESHLYNFQEISQKIMSGRLTRQNYYLLGKLIDEFHAVKAAMRVIETKRGDFNI</sequence>
<dbReference type="PATRIC" id="fig|1095736.3.peg.1091"/>